<evidence type="ECO:0000313" key="4">
    <source>
        <dbReference type="Proteomes" id="UP000104372"/>
    </source>
</evidence>
<name>Q6TV78_9POXV</name>
<dbReference type="Proteomes" id="UP000136698">
    <property type="component" value="Segment"/>
</dbReference>
<gene>
    <name evidence="2" type="ORF">BVTX09c15_110</name>
    <name evidence="3" type="ORF">BVTX09c5_110</name>
</gene>
<dbReference type="InterPro" id="IPR016186">
    <property type="entry name" value="C-type_lectin-like/link_sf"/>
</dbReference>
<evidence type="ECO:0000313" key="1">
    <source>
        <dbReference type="EMBL" id="AAR98467.1"/>
    </source>
</evidence>
<dbReference type="EMBL" id="KM875471">
    <property type="protein sequence ID" value="AKC03408.1"/>
    <property type="molecule type" value="Genomic_DNA"/>
</dbReference>
<accession>Q6TV78</accession>
<evidence type="ECO:0000313" key="5">
    <source>
        <dbReference type="Proteomes" id="UP000136698"/>
    </source>
</evidence>
<evidence type="ECO:0000313" key="2">
    <source>
        <dbReference type="EMBL" id="AKC03278.1"/>
    </source>
</evidence>
<reference evidence="5 6" key="2">
    <citation type="journal article" date="2015" name="Arch. Virol.">
        <title>Coinfection with multiple strains of bovine papular stomatitis virus.</title>
        <authorList>
            <person name="Huang T."/>
            <person name="Tulman E.R."/>
            <person name="Diel D.G."/>
            <person name="Khatiwada S."/>
            <person name="Sims W."/>
            <person name="Edwards J.F."/>
            <person name="Wen X."/>
            <person name="Kutish G.F."/>
            <person name="Rock D.L."/>
            <person name="Delhon G."/>
        </authorList>
    </citation>
    <scope>NUCLEOTIDE SEQUENCE [LARGE SCALE GENOMIC DNA]</scope>
    <source>
        <strain evidence="2">BV-TX09c15</strain>
        <strain evidence="3">BV-TX09c5</strain>
    </source>
</reference>
<dbReference type="SUPFAM" id="SSF56436">
    <property type="entry name" value="C-type lectin-like"/>
    <property type="match status" value="1"/>
</dbReference>
<dbReference type="RefSeq" id="NP_958019.1">
    <property type="nucleotide sequence ID" value="NC_005337.1"/>
</dbReference>
<keyword evidence="4" id="KW-1185">Reference proteome</keyword>
<dbReference type="Gene3D" id="3.10.100.10">
    <property type="entry name" value="Mannose-Binding Protein A, subunit A"/>
    <property type="match status" value="1"/>
</dbReference>
<evidence type="ECO:0000313" key="3">
    <source>
        <dbReference type="EMBL" id="AKC03408.1"/>
    </source>
</evidence>
<dbReference type="EMBL" id="AY386265">
    <property type="protein sequence ID" value="AAR98467.1"/>
    <property type="molecule type" value="Genomic_DNA"/>
</dbReference>
<organism evidence="1 4">
    <name type="scientific">Bovine papular stomatitis virus</name>
    <dbReference type="NCBI Taxonomy" id="129727"/>
    <lineage>
        <taxon>Viruses</taxon>
        <taxon>Varidnaviria</taxon>
        <taxon>Bamfordvirae</taxon>
        <taxon>Nucleocytoviricota</taxon>
        <taxon>Pokkesviricetes</taxon>
        <taxon>Chitovirales</taxon>
        <taxon>Poxviridae</taxon>
        <taxon>Chordopoxvirinae</taxon>
        <taxon>Parapoxvirus</taxon>
        <taxon>Parapoxvirus bovinestomatitis</taxon>
    </lineage>
</organism>
<dbReference type="InterPro" id="IPR016187">
    <property type="entry name" value="CTDL_fold"/>
</dbReference>
<dbReference type="EMBL" id="KM875470">
    <property type="protein sequence ID" value="AKC03278.1"/>
    <property type="molecule type" value="Genomic_DNA"/>
</dbReference>
<evidence type="ECO:0000313" key="6">
    <source>
        <dbReference type="Proteomes" id="UP000152300"/>
    </source>
</evidence>
<dbReference type="KEGG" id="vg:2947835"/>
<dbReference type="Proteomes" id="UP000152300">
    <property type="component" value="Segment"/>
</dbReference>
<dbReference type="Proteomes" id="UP000104372">
    <property type="component" value="Segment"/>
</dbReference>
<protein>
    <submittedName>
        <fullName evidence="1 2">EEV glycoprotein</fullName>
    </submittedName>
</protein>
<sequence length="167" mass="18778">MGCCKVPNRQSLRSLKKASCPVATLVTMLSLVTSLGAIIKYTGFFLREACEDGWIPIKDICVLNTHHQSDTTRAHEICRYFKGTPPAIPNTSLLRGVMAVTGERHFWLGHHDKYTSVYEDAPFGRRVPYQNVEYDKAKHFCLLSADGYIHHNCALNATVICVKKMYG</sequence>
<reference evidence="1 4" key="1">
    <citation type="journal article" date="2004" name="J. Virol.">
        <title>Genomes of the parapoxviruses ORF virus and bovine papular stomatitis virus.</title>
        <authorList>
            <person name="Delhon G."/>
            <person name="Tulman E.R."/>
            <person name="Afonso C.L."/>
            <person name="Lu Z."/>
            <person name="de la Concha-Bermejillo A."/>
            <person name="Lehmkuhl H.D."/>
            <person name="Piccone M.E."/>
            <person name="Kutish G.F."/>
            <person name="Rock D.L."/>
        </authorList>
    </citation>
    <scope>NUCLEOTIDE SEQUENCE [LARGE SCALE GENOMIC DNA]</scope>
    <source>
        <strain evidence="1 4">BV-AR02</strain>
    </source>
</reference>
<proteinExistence type="predicted"/>
<dbReference type="OrthoDB" id="18571at10239"/>